<dbReference type="AlphaFoldDB" id="A0A9D2AV93"/>
<accession>A0A9D2AV93</accession>
<name>A0A9D2AV93_9FIRM</name>
<evidence type="ECO:0000259" key="4">
    <source>
        <dbReference type="PROSITE" id="PS50110"/>
    </source>
</evidence>
<dbReference type="InterPro" id="IPR046947">
    <property type="entry name" value="LytR-like"/>
</dbReference>
<dbReference type="SMART" id="SM00448">
    <property type="entry name" value="REC"/>
    <property type="match status" value="1"/>
</dbReference>
<dbReference type="Proteomes" id="UP000886847">
    <property type="component" value="Unassembled WGS sequence"/>
</dbReference>
<dbReference type="SUPFAM" id="SSF52172">
    <property type="entry name" value="CheY-like"/>
    <property type="match status" value="1"/>
</dbReference>
<evidence type="ECO:0000256" key="2">
    <source>
        <dbReference type="ARBA" id="ARBA00024867"/>
    </source>
</evidence>
<dbReference type="GO" id="GO:0000156">
    <property type="term" value="F:phosphorelay response regulator activity"/>
    <property type="evidence" value="ECO:0007669"/>
    <property type="project" value="InterPro"/>
</dbReference>
<reference evidence="5" key="2">
    <citation type="submission" date="2021-04" db="EMBL/GenBank/DDBJ databases">
        <authorList>
            <person name="Gilroy R."/>
        </authorList>
    </citation>
    <scope>NUCLEOTIDE SEQUENCE</scope>
    <source>
        <strain evidence="5">2189</strain>
    </source>
</reference>
<dbReference type="Gene3D" id="2.40.50.1020">
    <property type="entry name" value="LytTr DNA-binding domain"/>
    <property type="match status" value="1"/>
</dbReference>
<protein>
    <recommendedName>
        <fullName evidence="1">Stage 0 sporulation protein A homolog</fullName>
    </recommendedName>
</protein>
<organism evidence="5 6">
    <name type="scientific">Candidatus Borkfalkia faecavium</name>
    <dbReference type="NCBI Taxonomy" id="2838508"/>
    <lineage>
        <taxon>Bacteria</taxon>
        <taxon>Bacillati</taxon>
        <taxon>Bacillota</taxon>
        <taxon>Clostridia</taxon>
        <taxon>Christensenellales</taxon>
        <taxon>Christensenellaceae</taxon>
        <taxon>Candidatus Borkfalkia</taxon>
    </lineage>
</organism>
<dbReference type="GO" id="GO:0003677">
    <property type="term" value="F:DNA binding"/>
    <property type="evidence" value="ECO:0007669"/>
    <property type="project" value="UniProtKB-KW"/>
</dbReference>
<keyword evidence="5" id="KW-0238">DNA-binding</keyword>
<reference evidence="5" key="1">
    <citation type="journal article" date="2021" name="PeerJ">
        <title>Extensive microbial diversity within the chicken gut microbiome revealed by metagenomics and culture.</title>
        <authorList>
            <person name="Gilroy R."/>
            <person name="Ravi A."/>
            <person name="Getino M."/>
            <person name="Pursley I."/>
            <person name="Horton D.L."/>
            <person name="Alikhan N.F."/>
            <person name="Baker D."/>
            <person name="Gharbi K."/>
            <person name="Hall N."/>
            <person name="Watson M."/>
            <person name="Adriaenssens E.M."/>
            <person name="Foster-Nyarko E."/>
            <person name="Jarju S."/>
            <person name="Secka A."/>
            <person name="Antonio M."/>
            <person name="Oren A."/>
            <person name="Chaudhuri R.R."/>
            <person name="La Ragione R."/>
            <person name="Hildebrand F."/>
            <person name="Pallen M.J."/>
        </authorList>
    </citation>
    <scope>NUCLEOTIDE SEQUENCE</scope>
    <source>
        <strain evidence="5">2189</strain>
    </source>
</reference>
<dbReference type="InterPro" id="IPR011006">
    <property type="entry name" value="CheY-like_superfamily"/>
</dbReference>
<evidence type="ECO:0000313" key="5">
    <source>
        <dbReference type="EMBL" id="HIX50394.1"/>
    </source>
</evidence>
<evidence type="ECO:0000256" key="3">
    <source>
        <dbReference type="PROSITE-ProRule" id="PRU00169"/>
    </source>
</evidence>
<dbReference type="EMBL" id="DXEW01000020">
    <property type="protein sequence ID" value="HIX50394.1"/>
    <property type="molecule type" value="Genomic_DNA"/>
</dbReference>
<comment type="caution">
    <text evidence="5">The sequence shown here is derived from an EMBL/GenBank/DDBJ whole genome shotgun (WGS) entry which is preliminary data.</text>
</comment>
<dbReference type="PANTHER" id="PTHR37299">
    <property type="entry name" value="TRANSCRIPTIONAL REGULATOR-RELATED"/>
    <property type="match status" value="1"/>
</dbReference>
<gene>
    <name evidence="5" type="ORF">H9851_03835</name>
</gene>
<keyword evidence="3" id="KW-0597">Phosphoprotein</keyword>
<evidence type="ECO:0000256" key="1">
    <source>
        <dbReference type="ARBA" id="ARBA00018672"/>
    </source>
</evidence>
<dbReference type="Pfam" id="PF00072">
    <property type="entry name" value="Response_reg"/>
    <property type="match status" value="1"/>
</dbReference>
<sequence length="239" mass="27401">MIRIAIVEDEKKHADILTGYLEQFGSAEGETFDVSLFKDAFSFLEEYRPEYDVIFMDIMMPGMDGMQAAAKLRQRDGNAVLIFVTSMAQFAVKGYEVAAFDFIVKPMSYYDFCIKMRRAVFSVRSRDDRFIVVPAEGGDLRISVRDLQYIEVSGHNCRYHIAPHRVAEGRNTIRNLSALLAPYHFMRCNSCYLVNPSWISYVGGYTVRVGEDELQISHPRKKEFVREFNEWAARGGGRA</sequence>
<comment type="function">
    <text evidence="2">May play the central regulatory role in sporulation. It may be an element of the effector pathway responsible for the activation of sporulation genes in response to nutritional stress. Spo0A may act in concert with spo0H (a sigma factor) to control the expression of some genes that are critical to the sporulation process.</text>
</comment>
<feature type="domain" description="Response regulatory" evidence="4">
    <location>
        <begin position="3"/>
        <end position="120"/>
    </location>
</feature>
<evidence type="ECO:0000313" key="6">
    <source>
        <dbReference type="Proteomes" id="UP000886847"/>
    </source>
</evidence>
<dbReference type="InterPro" id="IPR001789">
    <property type="entry name" value="Sig_transdc_resp-reg_receiver"/>
</dbReference>
<dbReference type="Gene3D" id="3.40.50.2300">
    <property type="match status" value="1"/>
</dbReference>
<dbReference type="PROSITE" id="PS50110">
    <property type="entry name" value="RESPONSE_REGULATORY"/>
    <property type="match status" value="1"/>
</dbReference>
<dbReference type="Pfam" id="PF04397">
    <property type="entry name" value="LytTR"/>
    <property type="match status" value="1"/>
</dbReference>
<feature type="modified residue" description="4-aspartylphosphate" evidence="3">
    <location>
        <position position="57"/>
    </location>
</feature>
<dbReference type="SMART" id="SM00850">
    <property type="entry name" value="LytTR"/>
    <property type="match status" value="1"/>
</dbReference>
<dbReference type="PANTHER" id="PTHR37299:SF1">
    <property type="entry name" value="STAGE 0 SPORULATION PROTEIN A HOMOLOG"/>
    <property type="match status" value="1"/>
</dbReference>
<dbReference type="InterPro" id="IPR007492">
    <property type="entry name" value="LytTR_DNA-bd_dom"/>
</dbReference>
<proteinExistence type="predicted"/>